<organism evidence="1 2">
    <name type="scientific">Choanephora cucurbitarum</name>
    <dbReference type="NCBI Taxonomy" id="101091"/>
    <lineage>
        <taxon>Eukaryota</taxon>
        <taxon>Fungi</taxon>
        <taxon>Fungi incertae sedis</taxon>
        <taxon>Mucoromycota</taxon>
        <taxon>Mucoromycotina</taxon>
        <taxon>Mucoromycetes</taxon>
        <taxon>Mucorales</taxon>
        <taxon>Mucorineae</taxon>
        <taxon>Choanephoraceae</taxon>
        <taxon>Choanephoroideae</taxon>
        <taxon>Choanephora</taxon>
    </lineage>
</organism>
<dbReference type="OrthoDB" id="2284111at2759"/>
<dbReference type="Proteomes" id="UP000093000">
    <property type="component" value="Unassembled WGS sequence"/>
</dbReference>
<evidence type="ECO:0000313" key="1">
    <source>
        <dbReference type="EMBL" id="OBZ84260.1"/>
    </source>
</evidence>
<evidence type="ECO:0000313" key="2">
    <source>
        <dbReference type="Proteomes" id="UP000093000"/>
    </source>
</evidence>
<name>A0A1C7N586_9FUNG</name>
<comment type="caution">
    <text evidence="1">The sequence shown here is derived from an EMBL/GenBank/DDBJ whole genome shotgun (WGS) entry which is preliminary data.</text>
</comment>
<accession>A0A1C7N586</accession>
<protein>
    <submittedName>
        <fullName evidence="1">Uncharacterized protein</fullName>
    </submittedName>
</protein>
<gene>
    <name evidence="1" type="ORF">A0J61_07686</name>
</gene>
<dbReference type="InParanoid" id="A0A1C7N586"/>
<dbReference type="AlphaFoldDB" id="A0A1C7N586"/>
<dbReference type="EMBL" id="LUGH01000534">
    <property type="protein sequence ID" value="OBZ84260.1"/>
    <property type="molecule type" value="Genomic_DNA"/>
</dbReference>
<reference evidence="1 2" key="1">
    <citation type="submission" date="2016-03" db="EMBL/GenBank/DDBJ databases">
        <title>Choanephora cucurbitarum.</title>
        <authorList>
            <person name="Min B."/>
            <person name="Park H."/>
            <person name="Park J.-H."/>
            <person name="Shin H.-D."/>
            <person name="Choi I.-G."/>
        </authorList>
    </citation>
    <scope>NUCLEOTIDE SEQUENCE [LARGE SCALE GENOMIC DNA]</scope>
    <source>
        <strain evidence="1 2">KUS-F28377</strain>
    </source>
</reference>
<sequence length="136" mass="15443">MAVFPNKTLKPTAIMSPRQTANKAYTLTIKKLDKDEKRCRPHYSIREKLLLSNTLAKAEQILNKQACLSRKSWVKQEDVLAPLPHYAPPSETKVQQWMSSIPEHMVLSIAVITFQQQPLSCRPISSFSLNSLTPII</sequence>
<keyword evidence="2" id="KW-1185">Reference proteome</keyword>
<proteinExistence type="predicted"/>